<evidence type="ECO:0000256" key="3">
    <source>
        <dbReference type="ARBA" id="ARBA00023125"/>
    </source>
</evidence>
<dbReference type="InterPro" id="IPR000847">
    <property type="entry name" value="LysR_HTH_N"/>
</dbReference>
<keyword evidence="2" id="KW-0805">Transcription regulation</keyword>
<dbReference type="PATRIC" id="fig|742159.3.peg.1782"/>
<protein>
    <submittedName>
        <fullName evidence="6">LysR substrate binding domain protein</fullName>
    </submittedName>
</protein>
<dbReference type="InterPro" id="IPR050950">
    <property type="entry name" value="HTH-type_LysR_regulators"/>
</dbReference>
<feature type="domain" description="HTH lysR-type" evidence="5">
    <location>
        <begin position="11"/>
        <end position="68"/>
    </location>
</feature>
<dbReference type="AlphaFoldDB" id="D4X5Y1"/>
<dbReference type="PANTHER" id="PTHR30419:SF8">
    <property type="entry name" value="NITROGEN ASSIMILATION TRANSCRIPTIONAL ACTIVATOR-RELATED"/>
    <property type="match status" value="1"/>
</dbReference>
<dbReference type="GO" id="GO:0003700">
    <property type="term" value="F:DNA-binding transcription factor activity"/>
    <property type="evidence" value="ECO:0007669"/>
    <property type="project" value="InterPro"/>
</dbReference>
<dbReference type="PROSITE" id="PS50931">
    <property type="entry name" value="HTH_LYSR"/>
    <property type="match status" value="1"/>
</dbReference>
<evidence type="ECO:0000259" key="5">
    <source>
        <dbReference type="PROSITE" id="PS50931"/>
    </source>
</evidence>
<dbReference type="FunFam" id="1.10.10.10:FF:000001">
    <property type="entry name" value="LysR family transcriptional regulator"/>
    <property type="match status" value="1"/>
</dbReference>
<dbReference type="InterPro" id="IPR036388">
    <property type="entry name" value="WH-like_DNA-bd_sf"/>
</dbReference>
<dbReference type="GO" id="GO:0005829">
    <property type="term" value="C:cytosol"/>
    <property type="evidence" value="ECO:0007669"/>
    <property type="project" value="TreeGrafter"/>
</dbReference>
<dbReference type="eggNOG" id="COG0583">
    <property type="taxonomic scope" value="Bacteria"/>
</dbReference>
<evidence type="ECO:0000313" key="7">
    <source>
        <dbReference type="Proteomes" id="UP000004510"/>
    </source>
</evidence>
<dbReference type="PANTHER" id="PTHR30419">
    <property type="entry name" value="HTH-TYPE TRANSCRIPTIONAL REGULATOR YBHD"/>
    <property type="match status" value="1"/>
</dbReference>
<evidence type="ECO:0000256" key="2">
    <source>
        <dbReference type="ARBA" id="ARBA00023015"/>
    </source>
</evidence>
<dbReference type="SUPFAM" id="SSF46785">
    <property type="entry name" value="Winged helix' DNA-binding domain"/>
    <property type="match status" value="1"/>
</dbReference>
<keyword evidence="3" id="KW-0238">DNA-binding</keyword>
<evidence type="ECO:0000313" key="6">
    <source>
        <dbReference type="EMBL" id="EFF77764.1"/>
    </source>
</evidence>
<dbReference type="SUPFAM" id="SSF53850">
    <property type="entry name" value="Periplasmic binding protein-like II"/>
    <property type="match status" value="1"/>
</dbReference>
<organism evidence="6 7">
    <name type="scientific">Achromobacter piechaudii ATCC 43553</name>
    <dbReference type="NCBI Taxonomy" id="742159"/>
    <lineage>
        <taxon>Bacteria</taxon>
        <taxon>Pseudomonadati</taxon>
        <taxon>Pseudomonadota</taxon>
        <taxon>Betaproteobacteria</taxon>
        <taxon>Burkholderiales</taxon>
        <taxon>Alcaligenaceae</taxon>
        <taxon>Achromobacter</taxon>
    </lineage>
</organism>
<dbReference type="HOGENOM" id="CLU_039613_6_0_4"/>
<dbReference type="Gene3D" id="1.10.10.10">
    <property type="entry name" value="Winged helix-like DNA-binding domain superfamily/Winged helix DNA-binding domain"/>
    <property type="match status" value="1"/>
</dbReference>
<reference evidence="7" key="1">
    <citation type="submission" date="2010-03" db="EMBL/GenBank/DDBJ databases">
        <title>Complete sequence of Mobiluncus curtisii ATCC 43063.</title>
        <authorList>
            <person name="Muzny D."/>
            <person name="Qin X."/>
            <person name="Deng J."/>
            <person name="Jiang H."/>
            <person name="Liu Y."/>
            <person name="Qu J."/>
            <person name="Song X.-Z."/>
            <person name="Zhang L."/>
            <person name="Thornton R."/>
            <person name="Coyle M."/>
            <person name="Francisco L."/>
            <person name="Jackson L."/>
            <person name="Javaid M."/>
            <person name="Korchina V."/>
            <person name="Kovar C."/>
            <person name="Mata R."/>
            <person name="Mathew T."/>
            <person name="Ngo R."/>
            <person name="Nguyen L."/>
            <person name="Nguyen N."/>
            <person name="Okwuonu G."/>
            <person name="Ongeri F."/>
            <person name="Pham C."/>
            <person name="Simmons D."/>
            <person name="Wilczek-Boney K."/>
            <person name="Hale W."/>
            <person name="Jakkamsetti A."/>
            <person name="Pham P."/>
            <person name="Ruth R."/>
            <person name="San Lucas F."/>
            <person name="Warren J."/>
            <person name="Zhang J."/>
            <person name="Zhao Z."/>
            <person name="Zhou C."/>
            <person name="Zhu D."/>
            <person name="Lee S."/>
            <person name="Bess C."/>
            <person name="Blankenburg K."/>
            <person name="Forbes L."/>
            <person name="Fu Q."/>
            <person name="Gubbala S."/>
            <person name="Hirani K."/>
            <person name="Jayaseelan J.C."/>
            <person name="Lara F."/>
            <person name="Munidasa M."/>
            <person name="Palculict T."/>
            <person name="Patil S."/>
            <person name="Pu L.-L."/>
            <person name="Saada N."/>
            <person name="Tang L."/>
            <person name="Weissenberger G."/>
            <person name="Zhu Y."/>
            <person name="Hemphill L."/>
            <person name="Shang Y."/>
            <person name="Youmans B."/>
            <person name="Ayvaz T."/>
            <person name="Ross M."/>
            <person name="Santibanez J."/>
            <person name="Aqrawi P."/>
            <person name="Gross S."/>
            <person name="Joshi V."/>
            <person name="Fowler G."/>
            <person name="Nazareth L."/>
            <person name="Reid J."/>
            <person name="Worley K."/>
            <person name="Petrosino J."/>
            <person name="Highlander S."/>
            <person name="Gibbs R."/>
            <person name="Gibbs R."/>
        </authorList>
    </citation>
    <scope>NUCLEOTIDE SEQUENCE [LARGE SCALE GENOMIC DNA]</scope>
    <source>
        <strain evidence="7">ATCC 43553</strain>
    </source>
</reference>
<accession>D4X5Y1</accession>
<sequence length="322" mass="35901">MERTATLPAAMLNTALRYFLEVVDSGSLTVAAQNLHVAPSAVSRMVRKLEEEHQTLLFDRHARGMVLTEAGQLLKAYARRASLEAERARAEIRDLNQVGQKLIRISANQAFGRELLPRVIGEFRAIEPSLRFDLNILQSSEINRRVREGEDDIGMSYNLSPPQGVHVQYARRMPVIAVMAPDHPLASRKTLSMRDIGDHPVALMGPGSTIRFIIDLCCMHEKIELNVAMTCNNQGAIENSCLRWGAISFSGDLTVMTSTERGELIKIPMSNPELHQRNMHIQTMAGRHLPSSVTRFVEALSAHIDAAYADPAWMADRLDTAR</sequence>
<dbReference type="InterPro" id="IPR036390">
    <property type="entry name" value="WH_DNA-bd_sf"/>
</dbReference>
<dbReference type="EMBL" id="ADMS01000020">
    <property type="protein sequence ID" value="EFF77764.1"/>
    <property type="molecule type" value="Genomic_DNA"/>
</dbReference>
<dbReference type="Pfam" id="PF03466">
    <property type="entry name" value="LysR_substrate"/>
    <property type="match status" value="1"/>
</dbReference>
<evidence type="ECO:0000256" key="4">
    <source>
        <dbReference type="ARBA" id="ARBA00023163"/>
    </source>
</evidence>
<comment type="caution">
    <text evidence="6">The sequence shown here is derived from an EMBL/GenBank/DDBJ whole genome shotgun (WGS) entry which is preliminary data.</text>
</comment>
<dbReference type="GO" id="GO:0003677">
    <property type="term" value="F:DNA binding"/>
    <property type="evidence" value="ECO:0007669"/>
    <property type="project" value="UniProtKB-KW"/>
</dbReference>
<comment type="similarity">
    <text evidence="1">Belongs to the LysR transcriptional regulatory family.</text>
</comment>
<dbReference type="InterPro" id="IPR005119">
    <property type="entry name" value="LysR_subst-bd"/>
</dbReference>
<dbReference type="Pfam" id="PF00126">
    <property type="entry name" value="HTH_1"/>
    <property type="match status" value="1"/>
</dbReference>
<dbReference type="Proteomes" id="UP000004510">
    <property type="component" value="Unassembled WGS sequence"/>
</dbReference>
<name>D4X5Y1_9BURK</name>
<keyword evidence="4" id="KW-0804">Transcription</keyword>
<evidence type="ECO:0000256" key="1">
    <source>
        <dbReference type="ARBA" id="ARBA00009437"/>
    </source>
</evidence>
<gene>
    <name evidence="6" type="ORF">HMPREF0004_0943</name>
</gene>
<dbReference type="Gene3D" id="3.40.190.290">
    <property type="match status" value="1"/>
</dbReference>
<proteinExistence type="inferred from homology"/>